<feature type="region of interest" description="Disordered" evidence="1">
    <location>
        <begin position="1"/>
        <end position="20"/>
    </location>
</feature>
<keyword evidence="3" id="KW-1185">Reference proteome</keyword>
<organism evidence="2 3">
    <name type="scientific">Fonsecaea monophora</name>
    <dbReference type="NCBI Taxonomy" id="254056"/>
    <lineage>
        <taxon>Eukaryota</taxon>
        <taxon>Fungi</taxon>
        <taxon>Dikarya</taxon>
        <taxon>Ascomycota</taxon>
        <taxon>Pezizomycotina</taxon>
        <taxon>Eurotiomycetes</taxon>
        <taxon>Chaetothyriomycetidae</taxon>
        <taxon>Chaetothyriales</taxon>
        <taxon>Herpotrichiellaceae</taxon>
        <taxon>Fonsecaea</taxon>
    </lineage>
</organism>
<reference evidence="2 3" key="1">
    <citation type="submission" date="2016-03" db="EMBL/GenBank/DDBJ databases">
        <title>Draft genome sequence of the Fonsecaea monophora CBS 269.37.</title>
        <authorList>
            <person name="Bombassaro A."/>
            <person name="Vinicius W.A."/>
            <person name="De Hoog S."/>
            <person name="Sun J."/>
            <person name="Souza E.M."/>
            <person name="Raittz R.T."/>
            <person name="Costa F."/>
            <person name="Leao A.C."/>
            <person name="Tadra-Sfeir M.Z."/>
            <person name="Baura V."/>
            <person name="Balsanelli E."/>
            <person name="Pedrosa F.O."/>
            <person name="Moreno L.F."/>
            <person name="Steffens M.B."/>
            <person name="Xi L."/>
            <person name="Bocca A.L."/>
            <person name="Felipe M.S."/>
            <person name="Teixeira M."/>
            <person name="Telles Filho F.Q."/>
            <person name="Azevedo C.M."/>
            <person name="Gomes R."/>
            <person name="Vicente V.A."/>
        </authorList>
    </citation>
    <scope>NUCLEOTIDE SEQUENCE [LARGE SCALE GENOMIC DNA]</scope>
    <source>
        <strain evidence="2 3">CBS 269.37</strain>
    </source>
</reference>
<comment type="caution">
    <text evidence="2">The sequence shown here is derived from an EMBL/GenBank/DDBJ whole genome shotgun (WGS) entry which is preliminary data.</text>
</comment>
<feature type="compositionally biased region" description="Low complexity" evidence="1">
    <location>
        <begin position="9"/>
        <end position="20"/>
    </location>
</feature>
<feature type="region of interest" description="Disordered" evidence="1">
    <location>
        <begin position="35"/>
        <end position="66"/>
    </location>
</feature>
<gene>
    <name evidence="2" type="ORF">AYO21_05659</name>
</gene>
<dbReference type="GeneID" id="34600824"/>
<evidence type="ECO:0000313" key="3">
    <source>
        <dbReference type="Proteomes" id="UP000077002"/>
    </source>
</evidence>
<accession>A0A177F8Z3</accession>
<dbReference type="RefSeq" id="XP_022512133.1">
    <property type="nucleotide sequence ID" value="XM_022655627.1"/>
</dbReference>
<name>A0A177F8Z3_9EURO</name>
<evidence type="ECO:0000256" key="1">
    <source>
        <dbReference type="SAM" id="MobiDB-lite"/>
    </source>
</evidence>
<sequence length="114" mass="12797">MADERKSITSSTYSGYSGSGETAKIAAMIETKPWDENNFYPEHPRRGRNAQRTRPSATSRPDLRNREKDLDCHGLFLDKSYSVNSPVSGHDVLKYAGVLFGVSKRKQGLNFVDE</sequence>
<proteinExistence type="predicted"/>
<evidence type="ECO:0000313" key="2">
    <source>
        <dbReference type="EMBL" id="OAG40181.1"/>
    </source>
</evidence>
<dbReference type="EMBL" id="LVKK01000036">
    <property type="protein sequence ID" value="OAG40181.1"/>
    <property type="molecule type" value="Genomic_DNA"/>
</dbReference>
<protein>
    <submittedName>
        <fullName evidence="2">Uncharacterized protein</fullName>
    </submittedName>
</protein>
<dbReference type="AlphaFoldDB" id="A0A177F8Z3"/>
<dbReference type="Proteomes" id="UP000077002">
    <property type="component" value="Unassembled WGS sequence"/>
</dbReference>